<organism evidence="2 3">
    <name type="scientific">Angomonas deanei</name>
    <dbReference type="NCBI Taxonomy" id="59799"/>
    <lineage>
        <taxon>Eukaryota</taxon>
        <taxon>Discoba</taxon>
        <taxon>Euglenozoa</taxon>
        <taxon>Kinetoplastea</taxon>
        <taxon>Metakinetoplastina</taxon>
        <taxon>Trypanosomatida</taxon>
        <taxon>Trypanosomatidae</taxon>
        <taxon>Strigomonadinae</taxon>
        <taxon>Angomonas</taxon>
    </lineage>
</organism>
<name>A0A7G2CNI5_9TRYP</name>
<dbReference type="AlphaFoldDB" id="A0A7G2CNI5"/>
<dbReference type="Proteomes" id="UP000515908">
    <property type="component" value="Chromosome 21"/>
</dbReference>
<sequence>MYDVLLHRLSPKTTTLLEYSLRKSLQVYFFVHAKKLTREEEEMTMYLKHCFDTLRTMAPQPGSVSGLMRHIESTAATLREKLRGNMTDLEKKRRQWRSSSSKKEDDSDEEDDERDPKEVAAEKARLYQEYHRVKLLVKRQNLSLRSLVRIRNDCNTLFSNFNAFPPAYLSTTVHLRDQWFTDRQEAEKVPGVFAGQLMNGVSEMSDDSIANGKWDKRYFFPYRKTVPARSVFERWQPHVPPLNLFAGDFAVPRKGVTATLDTREIAKYFDPSDGSATDTIRGVVFLEEPEEDPESGVVPPPSLFVSPHNGLQVKDETYEMGEELSNSVGVEYPTDETVIRKSWSERGGKPNPKSVPSSILNESLEAFQRGSNVQLLSMTGGGPQSCSMVRLLRSPLWLALREMVANILVGQEPEPTGKGERGSPVGLFVSVVQILSADLVKDHFRTGGTDAAEGEKEEGSFTLPFKAAWTPCGPVVEGARYVKLTTVGQFWKLLRNLPPVVTTTRAEQTHLLVSFHLAQLPSSAVSPSRSQGSLETLGAAKVLYSSLSIKMTTDAALFNMLYTPEYTPPNHPKNLFNFIYCDRVVATVDLVADETGEAHFFMKALMAMKEKIRMPMHHYVWSMTNYIHCLSHYIDHLRLALCETQSTADPSIPPLYFTPVSPSKESRTPAGPLTASVSDLTEVWLQANRMLSIALHLCRNRSSAIATPMALSLHTGQVYGIVAPPSSFEKPQTEPYHDASEDSEEDVKPSESFFGPGSLFDEELSQTADGRSGRGKNTETTSERRRSSNKISVQSGTDSQPTHTNGGVSLPPVKK</sequence>
<feature type="region of interest" description="Disordered" evidence="1">
    <location>
        <begin position="724"/>
        <end position="815"/>
    </location>
</feature>
<evidence type="ECO:0000256" key="1">
    <source>
        <dbReference type="SAM" id="MobiDB-lite"/>
    </source>
</evidence>
<keyword evidence="3" id="KW-1185">Reference proteome</keyword>
<accession>A0A7G2CNI5</accession>
<feature type="compositionally biased region" description="Basic and acidic residues" evidence="1">
    <location>
        <begin position="731"/>
        <end position="740"/>
    </location>
</feature>
<reference evidence="2 3" key="1">
    <citation type="submission" date="2020-08" db="EMBL/GenBank/DDBJ databases">
        <authorList>
            <person name="Newling K."/>
            <person name="Davey J."/>
            <person name="Forrester S."/>
        </authorList>
    </citation>
    <scope>NUCLEOTIDE SEQUENCE [LARGE SCALE GENOMIC DNA]</scope>
    <source>
        <strain evidence="3">Crithidia deanei Carvalho (ATCC PRA-265)</strain>
    </source>
</reference>
<evidence type="ECO:0000313" key="2">
    <source>
        <dbReference type="EMBL" id="CAD2221416.1"/>
    </source>
</evidence>
<dbReference type="VEuPathDB" id="TriTrypDB:ADEAN_000894800"/>
<proteinExistence type="predicted"/>
<feature type="compositionally biased region" description="Polar residues" evidence="1">
    <location>
        <begin position="789"/>
        <end position="807"/>
    </location>
</feature>
<evidence type="ECO:0000313" key="3">
    <source>
        <dbReference type="Proteomes" id="UP000515908"/>
    </source>
</evidence>
<dbReference type="EMBL" id="LR877165">
    <property type="protein sequence ID" value="CAD2221416.1"/>
    <property type="molecule type" value="Genomic_DNA"/>
</dbReference>
<gene>
    <name evidence="2" type="ORF">ADEAN_000894800</name>
</gene>
<protein>
    <submittedName>
        <fullName evidence="2">Uncharacterized protein</fullName>
    </submittedName>
</protein>
<feature type="region of interest" description="Disordered" evidence="1">
    <location>
        <begin position="89"/>
        <end position="119"/>
    </location>
</feature>